<protein>
    <submittedName>
        <fullName evidence="1">Uncharacterized protein</fullName>
    </submittedName>
</protein>
<accession>A0A0L7K3L1</accession>
<dbReference type="AlphaFoldDB" id="A0A0L7K3L1"/>
<dbReference type="Proteomes" id="UP000037510">
    <property type="component" value="Unassembled WGS sequence"/>
</dbReference>
<gene>
    <name evidence="1" type="ORF">OBRU01_25687</name>
</gene>
<organism evidence="1 2">
    <name type="scientific">Operophtera brumata</name>
    <name type="common">Winter moth</name>
    <name type="synonym">Phalaena brumata</name>
    <dbReference type="NCBI Taxonomy" id="104452"/>
    <lineage>
        <taxon>Eukaryota</taxon>
        <taxon>Metazoa</taxon>
        <taxon>Ecdysozoa</taxon>
        <taxon>Arthropoda</taxon>
        <taxon>Hexapoda</taxon>
        <taxon>Insecta</taxon>
        <taxon>Pterygota</taxon>
        <taxon>Neoptera</taxon>
        <taxon>Endopterygota</taxon>
        <taxon>Lepidoptera</taxon>
        <taxon>Glossata</taxon>
        <taxon>Ditrysia</taxon>
        <taxon>Geometroidea</taxon>
        <taxon>Geometridae</taxon>
        <taxon>Larentiinae</taxon>
        <taxon>Operophtera</taxon>
    </lineage>
</organism>
<keyword evidence="2" id="KW-1185">Reference proteome</keyword>
<evidence type="ECO:0000313" key="1">
    <source>
        <dbReference type="EMBL" id="KOB52077.1"/>
    </source>
</evidence>
<reference evidence="1 2" key="1">
    <citation type="journal article" date="2015" name="Genome Biol. Evol.">
        <title>The genome of winter moth (Operophtera brumata) provides a genomic perspective on sexual dimorphism and phenology.</title>
        <authorList>
            <person name="Derks M.F."/>
            <person name="Smit S."/>
            <person name="Salis L."/>
            <person name="Schijlen E."/>
            <person name="Bossers A."/>
            <person name="Mateman C."/>
            <person name="Pijl A.S."/>
            <person name="de Ridder D."/>
            <person name="Groenen M.A."/>
            <person name="Visser M.E."/>
            <person name="Megens H.J."/>
        </authorList>
    </citation>
    <scope>NUCLEOTIDE SEQUENCE [LARGE SCALE GENOMIC DNA]</scope>
    <source>
        <strain evidence="1">WM2013NL</strain>
        <tissue evidence="1">Head and thorax</tissue>
    </source>
</reference>
<comment type="caution">
    <text evidence="1">The sequence shown here is derived from an EMBL/GenBank/DDBJ whole genome shotgun (WGS) entry which is preliminary data.</text>
</comment>
<sequence>MAYAIKFLLLQKSELMYEVAIRGEVPSDSVEGLRRQVNKLTQLYLSEDICESVYDFAVDLKGSNDTLDKIRQNLDSLKTAHTDSLVN</sequence>
<name>A0A0L7K3L1_OPEBR</name>
<proteinExistence type="predicted"/>
<dbReference type="EMBL" id="JTDY01013871">
    <property type="protein sequence ID" value="KOB52077.1"/>
    <property type="molecule type" value="Genomic_DNA"/>
</dbReference>
<evidence type="ECO:0000313" key="2">
    <source>
        <dbReference type="Proteomes" id="UP000037510"/>
    </source>
</evidence>